<accession>A0ABT9MBD6</accession>
<name>A0ABT9MBD6_9DEIO</name>
<gene>
    <name evidence="1" type="ORF">QO006_001272</name>
</gene>
<reference evidence="1 2" key="1">
    <citation type="submission" date="2023-07" db="EMBL/GenBank/DDBJ databases">
        <title>Genomic Encyclopedia of Type Strains, Phase IV (KMG-IV): sequencing the most valuable type-strain genomes for metagenomic binning, comparative biology and taxonomic classification.</title>
        <authorList>
            <person name="Goeker M."/>
        </authorList>
    </citation>
    <scope>NUCLEOTIDE SEQUENCE [LARGE SCALE GENOMIC DNA]</scope>
    <source>
        <strain evidence="1 2">NIO-1023</strain>
    </source>
</reference>
<dbReference type="EMBL" id="JAURUR010000002">
    <property type="protein sequence ID" value="MDP9763855.1"/>
    <property type="molecule type" value="Genomic_DNA"/>
</dbReference>
<dbReference type="RefSeq" id="WP_307465004.1">
    <property type="nucleotide sequence ID" value="NZ_JAURUR010000002.1"/>
</dbReference>
<proteinExistence type="predicted"/>
<dbReference type="Proteomes" id="UP001232163">
    <property type="component" value="Unassembled WGS sequence"/>
</dbReference>
<protein>
    <submittedName>
        <fullName evidence="1">Uncharacterized protein</fullName>
    </submittedName>
</protein>
<evidence type="ECO:0000313" key="2">
    <source>
        <dbReference type="Proteomes" id="UP001232163"/>
    </source>
</evidence>
<organism evidence="1 2">
    <name type="scientific">Deinococcus enclensis</name>
    <dbReference type="NCBI Taxonomy" id="1049582"/>
    <lineage>
        <taxon>Bacteria</taxon>
        <taxon>Thermotogati</taxon>
        <taxon>Deinococcota</taxon>
        <taxon>Deinococci</taxon>
        <taxon>Deinococcales</taxon>
        <taxon>Deinococcaceae</taxon>
        <taxon>Deinococcus</taxon>
    </lineage>
</organism>
<comment type="caution">
    <text evidence="1">The sequence shown here is derived from an EMBL/GenBank/DDBJ whole genome shotgun (WGS) entry which is preliminary data.</text>
</comment>
<evidence type="ECO:0000313" key="1">
    <source>
        <dbReference type="EMBL" id="MDP9763855.1"/>
    </source>
</evidence>
<keyword evidence="2" id="KW-1185">Reference proteome</keyword>
<sequence>MVASNLTYQLTLPTLSSDQLGTSAQLPSKFPIPAFTNDCYVTSKQLTDETVKVRAASLNLVFPNGQEPMVLVYNSGNVSQTPGFIMYTQSLATLVYVDKDVSDQISGTCNGPVNPDKGIIDTYYHYSSMLNLKAGWNVVVTTVNVTENGSGAGAMTTIGVNTTAEQDFYQLLMSGR</sequence>